<reference evidence="1 2" key="1">
    <citation type="journal article" date="2014" name="Genome Announc.">
        <title>Draft Genome Sequence of the Algicidal Bacterium Mangrovimonas yunxiaonensis Strain LY01.</title>
        <authorList>
            <person name="Li Y."/>
            <person name="Zhu H."/>
            <person name="Li C."/>
            <person name="Zhang H."/>
            <person name="Chen Z."/>
            <person name="Zheng W."/>
            <person name="Xu H."/>
            <person name="Zheng T."/>
        </authorList>
    </citation>
    <scope>NUCLEOTIDE SEQUENCE [LARGE SCALE GENOMIC DNA]</scope>
    <source>
        <strain evidence="1 2">LY01</strain>
    </source>
</reference>
<evidence type="ECO:0000313" key="2">
    <source>
        <dbReference type="Proteomes" id="UP000028521"/>
    </source>
</evidence>
<comment type="caution">
    <text evidence="1">The sequence shown here is derived from an EMBL/GenBank/DDBJ whole genome shotgun (WGS) entry which is preliminary data.</text>
</comment>
<dbReference type="AlphaFoldDB" id="A0A084TME0"/>
<keyword evidence="2" id="KW-1185">Reference proteome</keyword>
<gene>
    <name evidence="1" type="ORF">IA57_03100</name>
</gene>
<evidence type="ECO:0000313" key="1">
    <source>
        <dbReference type="EMBL" id="KFB01876.1"/>
    </source>
</evidence>
<reference evidence="2" key="2">
    <citation type="submission" date="2014-07" db="EMBL/GenBank/DDBJ databases">
        <title>Genome sequence of Mangrovimonas yunxiaonensis.</title>
        <authorList>
            <person name="Li Y."/>
            <person name="Zheng T."/>
        </authorList>
    </citation>
    <scope>NUCLEOTIDE SEQUENCE [LARGE SCALE GENOMIC DNA]</scope>
    <source>
        <strain evidence="2">LY01</strain>
    </source>
</reference>
<name>A0A084TME0_9FLAO</name>
<dbReference type="STRING" id="1197477.IA57_03100"/>
<protein>
    <submittedName>
        <fullName evidence="1">Uncharacterized protein</fullName>
    </submittedName>
</protein>
<sequence length="59" mass="6774">MLDEEAKRVIGKLPHMQPGKQDKTPVAVIYGLSMMFHVKNESHCPKFFKSPCFETTAFF</sequence>
<organism evidence="1 2">
    <name type="scientific">Mangrovimonas yunxiaonensis</name>
    <dbReference type="NCBI Taxonomy" id="1197477"/>
    <lineage>
        <taxon>Bacteria</taxon>
        <taxon>Pseudomonadati</taxon>
        <taxon>Bacteroidota</taxon>
        <taxon>Flavobacteriia</taxon>
        <taxon>Flavobacteriales</taxon>
        <taxon>Flavobacteriaceae</taxon>
        <taxon>Mangrovimonas</taxon>
    </lineage>
</organism>
<accession>A0A084TME0</accession>
<proteinExistence type="predicted"/>
<dbReference type="EMBL" id="JPFK01000003">
    <property type="protein sequence ID" value="KFB01876.1"/>
    <property type="molecule type" value="Genomic_DNA"/>
</dbReference>
<dbReference type="Proteomes" id="UP000028521">
    <property type="component" value="Unassembled WGS sequence"/>
</dbReference>